<dbReference type="PANTHER" id="PTHR40266">
    <property type="entry name" value="TOXIN HIGB-1"/>
    <property type="match status" value="1"/>
</dbReference>
<reference evidence="1" key="1">
    <citation type="submission" date="2021-01" db="EMBL/GenBank/DDBJ databases">
        <title>Modified the classification status of verrucomicrobia.</title>
        <authorList>
            <person name="Feng X."/>
        </authorList>
    </citation>
    <scope>NUCLEOTIDE SEQUENCE</scope>
    <source>
        <strain evidence="1">KCTC 13126</strain>
    </source>
</reference>
<keyword evidence="2" id="KW-1185">Reference proteome</keyword>
<gene>
    <name evidence="1" type="ORF">JIN87_00085</name>
</gene>
<dbReference type="EMBL" id="JAENIL010000001">
    <property type="protein sequence ID" value="MBK1875237.1"/>
    <property type="molecule type" value="Genomic_DNA"/>
</dbReference>
<evidence type="ECO:0000313" key="1">
    <source>
        <dbReference type="EMBL" id="MBK1875237.1"/>
    </source>
</evidence>
<proteinExistence type="predicted"/>
<sequence>MIRSFSDKETQRLWETERSRRFASIARVALRRLIQLNAAESLDDLRVPPGNQLEALVGDRKGQHSIRINRQFRICFVWTSQGPAGVEIVDYH</sequence>
<dbReference type="RefSeq" id="WP_200353455.1">
    <property type="nucleotide sequence ID" value="NZ_JAENIL010000001.1"/>
</dbReference>
<comment type="caution">
    <text evidence="1">The sequence shown here is derived from an EMBL/GenBank/DDBJ whole genome shotgun (WGS) entry which is preliminary data.</text>
</comment>
<evidence type="ECO:0000313" key="2">
    <source>
        <dbReference type="Proteomes" id="UP000617628"/>
    </source>
</evidence>
<dbReference type="Proteomes" id="UP000617628">
    <property type="component" value="Unassembled WGS sequence"/>
</dbReference>
<dbReference type="InterPro" id="IPR007711">
    <property type="entry name" value="HigB-1"/>
</dbReference>
<accession>A0A934RQV1</accession>
<dbReference type="Gene3D" id="3.30.2310.20">
    <property type="entry name" value="RelE-like"/>
    <property type="match status" value="1"/>
</dbReference>
<name>A0A934RQV1_9BACT</name>
<organism evidence="1 2">
    <name type="scientific">Pelagicoccus mobilis</name>
    <dbReference type="NCBI Taxonomy" id="415221"/>
    <lineage>
        <taxon>Bacteria</taxon>
        <taxon>Pseudomonadati</taxon>
        <taxon>Verrucomicrobiota</taxon>
        <taxon>Opitutia</taxon>
        <taxon>Puniceicoccales</taxon>
        <taxon>Pelagicoccaceae</taxon>
        <taxon>Pelagicoccus</taxon>
    </lineage>
</organism>
<dbReference type="Pfam" id="PF05015">
    <property type="entry name" value="HigB-like_toxin"/>
    <property type="match status" value="1"/>
</dbReference>
<dbReference type="SUPFAM" id="SSF143011">
    <property type="entry name" value="RelE-like"/>
    <property type="match status" value="1"/>
</dbReference>
<dbReference type="InterPro" id="IPR035093">
    <property type="entry name" value="RelE/ParE_toxin_dom_sf"/>
</dbReference>
<protein>
    <submittedName>
        <fullName evidence="1">Type II toxin-antitoxin system RelE/ParE family toxin</fullName>
    </submittedName>
</protein>
<dbReference type="PANTHER" id="PTHR40266:SF2">
    <property type="entry name" value="TOXIN HIGB-1"/>
    <property type="match status" value="1"/>
</dbReference>
<dbReference type="AlphaFoldDB" id="A0A934RQV1"/>